<dbReference type="AlphaFoldDB" id="A0A4Q4T5C0"/>
<dbReference type="OrthoDB" id="4629580at2759"/>
<keyword evidence="3" id="KW-1185">Reference proteome</keyword>
<feature type="compositionally biased region" description="Polar residues" evidence="1">
    <location>
        <begin position="41"/>
        <end position="50"/>
    </location>
</feature>
<feature type="compositionally biased region" description="Basic and acidic residues" evidence="1">
    <location>
        <begin position="64"/>
        <end position="84"/>
    </location>
</feature>
<organism evidence="2 3">
    <name type="scientific">Monosporascus ibericus</name>
    <dbReference type="NCBI Taxonomy" id="155417"/>
    <lineage>
        <taxon>Eukaryota</taxon>
        <taxon>Fungi</taxon>
        <taxon>Dikarya</taxon>
        <taxon>Ascomycota</taxon>
        <taxon>Pezizomycotina</taxon>
        <taxon>Sordariomycetes</taxon>
        <taxon>Xylariomycetidae</taxon>
        <taxon>Xylariales</taxon>
        <taxon>Xylariales incertae sedis</taxon>
        <taxon>Monosporascus</taxon>
    </lineage>
</organism>
<feature type="compositionally biased region" description="Basic and acidic residues" evidence="1">
    <location>
        <begin position="25"/>
        <end position="35"/>
    </location>
</feature>
<comment type="caution">
    <text evidence="2">The sequence shown here is derived from an EMBL/GenBank/DDBJ whole genome shotgun (WGS) entry which is preliminary data.</text>
</comment>
<name>A0A4Q4T5C0_9PEZI</name>
<sequence>MHPDPDPKPFANERPDELSEQEWELVEKHHTELRPPHLNRRNFSPANLSNHVADPRTRTVTLEKGFDKVHLRAPDASDENRDNSSDSDSTDSTLGVDIDIAAVSRRLNPPIIFYPHLVFRPSLTRDHKRGAGGSALRLTEQAKTALDQEYATRQYPGDLVRWVETNEFSFRAPQTPNVSTSMLVPNGPESETSYTTLASWDVVASPVDQTADYVCAAGQQFEDVPTYHGTYGPLITDGFYGD</sequence>
<proteinExistence type="predicted"/>
<reference evidence="2 3" key="1">
    <citation type="submission" date="2018-06" db="EMBL/GenBank/DDBJ databases">
        <title>Complete Genomes of Monosporascus.</title>
        <authorList>
            <person name="Robinson A.J."/>
            <person name="Natvig D.O."/>
        </authorList>
    </citation>
    <scope>NUCLEOTIDE SEQUENCE [LARGE SCALE GENOMIC DNA]</scope>
    <source>
        <strain evidence="2 3">CBS 110550</strain>
    </source>
</reference>
<evidence type="ECO:0000256" key="1">
    <source>
        <dbReference type="SAM" id="MobiDB-lite"/>
    </source>
</evidence>
<dbReference type="EMBL" id="QJNU01000444">
    <property type="protein sequence ID" value="RYO98918.1"/>
    <property type="molecule type" value="Genomic_DNA"/>
</dbReference>
<gene>
    <name evidence="2" type="ORF">DL764_006951</name>
</gene>
<dbReference type="Proteomes" id="UP000293360">
    <property type="component" value="Unassembled WGS sequence"/>
</dbReference>
<feature type="compositionally biased region" description="Basic and acidic residues" evidence="1">
    <location>
        <begin position="1"/>
        <end position="17"/>
    </location>
</feature>
<feature type="region of interest" description="Disordered" evidence="1">
    <location>
        <begin position="1"/>
        <end position="93"/>
    </location>
</feature>
<accession>A0A4Q4T5C0</accession>
<protein>
    <submittedName>
        <fullName evidence="2">Uncharacterized protein</fullName>
    </submittedName>
</protein>
<evidence type="ECO:0000313" key="3">
    <source>
        <dbReference type="Proteomes" id="UP000293360"/>
    </source>
</evidence>
<evidence type="ECO:0000313" key="2">
    <source>
        <dbReference type="EMBL" id="RYO98918.1"/>
    </source>
</evidence>